<feature type="region of interest" description="Disordered" evidence="1">
    <location>
        <begin position="137"/>
        <end position="179"/>
    </location>
</feature>
<evidence type="ECO:0000256" key="1">
    <source>
        <dbReference type="SAM" id="MobiDB-lite"/>
    </source>
</evidence>
<sequence>MSATKCPSRYFSVGRDTFGQDRTASCLCLSTKCANHQKKGSILVAPRRIRTVRSREDRAQETPPLALAYDVVFGTDDSTDRSRLSEDDEEANRQRKNEPQIESRSSVFLHLEWGMIRSFRSFRADQLSTEDTCIDMAQDGKQRDERTSSHGRSFSRLTGSLSRFPVMNQTGTSADPNTT</sequence>
<organism evidence="2 3">
    <name type="scientific">Phytophthora aleatoria</name>
    <dbReference type="NCBI Taxonomy" id="2496075"/>
    <lineage>
        <taxon>Eukaryota</taxon>
        <taxon>Sar</taxon>
        <taxon>Stramenopiles</taxon>
        <taxon>Oomycota</taxon>
        <taxon>Peronosporomycetes</taxon>
        <taxon>Peronosporales</taxon>
        <taxon>Peronosporaceae</taxon>
        <taxon>Phytophthora</taxon>
    </lineage>
</organism>
<feature type="compositionally biased region" description="Polar residues" evidence="1">
    <location>
        <begin position="150"/>
        <end position="179"/>
    </location>
</feature>
<name>A0A8J5MIQ6_9STRA</name>
<feature type="compositionally biased region" description="Basic and acidic residues" evidence="1">
    <location>
        <begin position="78"/>
        <end position="101"/>
    </location>
</feature>
<proteinExistence type="predicted"/>
<dbReference type="Proteomes" id="UP000709295">
    <property type="component" value="Unassembled WGS sequence"/>
</dbReference>
<feature type="region of interest" description="Disordered" evidence="1">
    <location>
        <begin position="77"/>
        <end position="101"/>
    </location>
</feature>
<reference evidence="2" key="1">
    <citation type="submission" date="2021-01" db="EMBL/GenBank/DDBJ databases">
        <title>Phytophthora aleatoria, a newly-described species from Pinus radiata is distinct from Phytophthora cactorum isolates based on comparative genomics.</title>
        <authorList>
            <person name="Mcdougal R."/>
            <person name="Panda P."/>
            <person name="Williams N."/>
            <person name="Studholme D.J."/>
        </authorList>
    </citation>
    <scope>NUCLEOTIDE SEQUENCE</scope>
    <source>
        <strain evidence="2">NZFS 4037</strain>
    </source>
</reference>
<comment type="caution">
    <text evidence="2">The sequence shown here is derived from an EMBL/GenBank/DDBJ whole genome shotgun (WGS) entry which is preliminary data.</text>
</comment>
<dbReference type="EMBL" id="JAENGY010000066">
    <property type="protein sequence ID" value="KAG6975347.1"/>
    <property type="molecule type" value="Genomic_DNA"/>
</dbReference>
<accession>A0A8J5MIQ6</accession>
<evidence type="ECO:0000313" key="2">
    <source>
        <dbReference type="EMBL" id="KAG6975347.1"/>
    </source>
</evidence>
<protein>
    <submittedName>
        <fullName evidence="2">Uncharacterized protein</fullName>
    </submittedName>
</protein>
<gene>
    <name evidence="2" type="ORF">JG688_00002484</name>
</gene>
<keyword evidence="3" id="KW-1185">Reference proteome</keyword>
<evidence type="ECO:0000313" key="3">
    <source>
        <dbReference type="Proteomes" id="UP000709295"/>
    </source>
</evidence>
<dbReference type="AlphaFoldDB" id="A0A8J5MIQ6"/>
<feature type="compositionally biased region" description="Basic and acidic residues" evidence="1">
    <location>
        <begin position="138"/>
        <end position="148"/>
    </location>
</feature>